<dbReference type="GO" id="GO:0005886">
    <property type="term" value="C:plasma membrane"/>
    <property type="evidence" value="ECO:0007669"/>
    <property type="project" value="UniProtKB-SubCell"/>
</dbReference>
<keyword evidence="15" id="KW-0007">Acetylation</keyword>
<evidence type="ECO:0000256" key="11">
    <source>
        <dbReference type="ARBA" id="ARBA00022723"/>
    </source>
</evidence>
<gene>
    <name evidence="23" type="ORF">EAG_09591</name>
</gene>
<dbReference type="InterPro" id="IPR029169">
    <property type="entry name" value="PCNP"/>
</dbReference>
<evidence type="ECO:0000259" key="22">
    <source>
        <dbReference type="Pfam" id="PF17900"/>
    </source>
</evidence>
<evidence type="ECO:0000259" key="20">
    <source>
        <dbReference type="Pfam" id="PF01433"/>
    </source>
</evidence>
<dbReference type="InterPro" id="IPR001930">
    <property type="entry name" value="Peptidase_M1"/>
</dbReference>
<evidence type="ECO:0000256" key="12">
    <source>
        <dbReference type="ARBA" id="ARBA00022801"/>
    </source>
</evidence>
<dbReference type="Proteomes" id="UP000000311">
    <property type="component" value="Unassembled WGS sequence"/>
</dbReference>
<sequence length="831" mass="98220">MNRLNFDRWLIATDFQFINARRMLPCWDKPALKATFHIAIKHHKNYTALSNMPVRKLHEGRNNMTWTIFHDTPEMPIYLVAIVLCKDPFLSTRILHEELTFPHIKFKQILLKDFILNSPIPNYYGDLNRVTNNWYEQYSVQIRFAQIIAESVSQLFRIEWTLSLLNIEMITKIDHIAISDLRDDSIQYWGLIFYRKANIIYREHRDPVARKFDVARLVAREITHQWFGNMVSPSSWSYLWMNDGIAILLGMDTINKIFEKLRILDLFVVQIQHESLHLDTDFLIKPLISEVNNPSEIDPFSRFIKAPVILRMLYMLLNDAFRKGIERYVINHQFRSAVPNDLWIAIQTEITYSYVHISPRVIDTPIINVSLIIDAWTNQMHYPILNVKRDYFDAKEVTISVENNISEQDNWFIFVTITTETEHDFTNFLRAYWIKLTPKSYPYIILTQQKENDWIIVNLQQIGYYRVNYDPENWHKIANYLNSRQYSNIHILNRAQIIDDAFHLMESGKLHSSIFWKLTSYLKREKDYIAWYPMIKAFEYMSRIFLLTSFGKVTEIKKNMGNILYTVLQKIGYDEVSVDNDFTKCLIQEAAKWACTFELPDCINTAHHKLTHHLKDDFGKNELMPWWRKWTYCKGMMIASFETWLKTLNLWKKTQDNKILDYLTCTNNFEIIFSYLSRTMNEHDFKSTTILFQATEHISIFFSIVAKHARNNEILEYILNNFKAIKPRETSTIAALTHIINNVYTKEQLEKKPSPKATTVQKPTVASVFNTDEDDEPEEMPAEARMRMRNIGRETPTSAGPNSFGKTKQGFCDSKKIFEKTLKKAMEEANK</sequence>
<dbReference type="InterPro" id="IPR027268">
    <property type="entry name" value="Peptidase_M4/M1_CTD_sf"/>
</dbReference>
<keyword evidence="11" id="KW-0479">Metal-binding</keyword>
<comment type="similarity">
    <text evidence="5">Belongs to the peptidase M1 family.</text>
</comment>
<accession>E2ARG9</accession>
<feature type="domain" description="Peptidase M1 membrane alanine aminopeptidase" evidence="20">
    <location>
        <begin position="170"/>
        <end position="350"/>
    </location>
</feature>
<evidence type="ECO:0000256" key="16">
    <source>
        <dbReference type="ARBA" id="ARBA00023049"/>
    </source>
</evidence>
<keyword evidence="19" id="KW-0131">Cell cycle</keyword>
<evidence type="ECO:0000256" key="15">
    <source>
        <dbReference type="ARBA" id="ARBA00022990"/>
    </source>
</evidence>
<comment type="subunit">
    <text evidence="6">Interacts with UHRF2/NIRF.</text>
</comment>
<dbReference type="OMA" id="WIIDGIA"/>
<dbReference type="GO" id="GO:0006508">
    <property type="term" value="P:proteolysis"/>
    <property type="evidence" value="ECO:0007669"/>
    <property type="project" value="UniProtKB-KW"/>
</dbReference>
<evidence type="ECO:0000256" key="18">
    <source>
        <dbReference type="ARBA" id="ARBA00023288"/>
    </source>
</evidence>
<dbReference type="GO" id="GO:0042277">
    <property type="term" value="F:peptide binding"/>
    <property type="evidence" value="ECO:0007669"/>
    <property type="project" value="TreeGrafter"/>
</dbReference>
<evidence type="ECO:0000256" key="19">
    <source>
        <dbReference type="ARBA" id="ARBA00023306"/>
    </source>
</evidence>
<feature type="domain" description="ERAP1-like C-terminal" evidence="21">
    <location>
        <begin position="454"/>
        <end position="745"/>
    </location>
</feature>
<evidence type="ECO:0000256" key="6">
    <source>
        <dbReference type="ARBA" id="ARBA00011097"/>
    </source>
</evidence>
<dbReference type="GO" id="GO:0005615">
    <property type="term" value="C:extracellular space"/>
    <property type="evidence" value="ECO:0007669"/>
    <property type="project" value="TreeGrafter"/>
</dbReference>
<dbReference type="PANTHER" id="PTHR11533">
    <property type="entry name" value="PROTEASE M1 ZINC METALLOPROTEASE"/>
    <property type="match status" value="1"/>
</dbReference>
<dbReference type="Pfam" id="PF01433">
    <property type="entry name" value="Peptidase_M1"/>
    <property type="match status" value="1"/>
</dbReference>
<dbReference type="Gene3D" id="2.60.40.1910">
    <property type="match status" value="1"/>
</dbReference>
<evidence type="ECO:0000313" key="24">
    <source>
        <dbReference type="Proteomes" id="UP000000311"/>
    </source>
</evidence>
<keyword evidence="14" id="KW-0832">Ubl conjugation</keyword>
<evidence type="ECO:0000256" key="8">
    <source>
        <dbReference type="ARBA" id="ARBA00022553"/>
    </source>
</evidence>
<comment type="subcellular location">
    <subcellularLocation>
        <location evidence="4">Cell membrane</location>
        <topology evidence="4">Lipid-anchor</topology>
        <topology evidence="4">GPI-anchor</topology>
    </subcellularLocation>
    <subcellularLocation>
        <location evidence="3">Nucleus</location>
    </subcellularLocation>
</comment>
<evidence type="ECO:0000256" key="7">
    <source>
        <dbReference type="ARBA" id="ARBA00022059"/>
    </source>
</evidence>
<evidence type="ECO:0000256" key="4">
    <source>
        <dbReference type="ARBA" id="ARBA00004609"/>
    </source>
</evidence>
<protein>
    <recommendedName>
        <fullName evidence="7">PEST proteolytic signal-containing nuclear protein</fullName>
    </recommendedName>
</protein>
<evidence type="ECO:0000256" key="14">
    <source>
        <dbReference type="ARBA" id="ARBA00022843"/>
    </source>
</evidence>
<dbReference type="AlphaFoldDB" id="E2ARG9"/>
<dbReference type="InterPro" id="IPR045357">
    <property type="entry name" value="Aminopeptidase_N-like_N"/>
</dbReference>
<evidence type="ECO:0000259" key="21">
    <source>
        <dbReference type="Pfam" id="PF11838"/>
    </source>
</evidence>
<dbReference type="GO" id="GO:0016567">
    <property type="term" value="P:protein ubiquitination"/>
    <property type="evidence" value="ECO:0007669"/>
    <property type="project" value="InterPro"/>
</dbReference>
<evidence type="ECO:0000256" key="3">
    <source>
        <dbReference type="ARBA" id="ARBA00004123"/>
    </source>
</evidence>
<evidence type="ECO:0000256" key="2">
    <source>
        <dbReference type="ARBA" id="ARBA00002646"/>
    </source>
</evidence>
<dbReference type="InParanoid" id="E2ARG9"/>
<dbReference type="InterPro" id="IPR024571">
    <property type="entry name" value="ERAP1-like_C_dom"/>
</dbReference>
<keyword evidence="16" id="KW-0482">Metalloprotease</keyword>
<feature type="domain" description="Aminopeptidase N-like N-terminal" evidence="22">
    <location>
        <begin position="8"/>
        <end position="79"/>
    </location>
</feature>
<dbReference type="Gene3D" id="2.60.40.1730">
    <property type="entry name" value="tricorn interacting facor f3 domain"/>
    <property type="match status" value="1"/>
</dbReference>
<proteinExistence type="inferred from homology"/>
<dbReference type="Gene3D" id="1.25.50.20">
    <property type="match status" value="1"/>
</dbReference>
<keyword evidence="24" id="KW-1185">Reference proteome</keyword>
<dbReference type="GO" id="GO:0070006">
    <property type="term" value="F:metalloaminopeptidase activity"/>
    <property type="evidence" value="ECO:0007669"/>
    <property type="project" value="TreeGrafter"/>
</dbReference>
<keyword evidence="8" id="KW-0597">Phosphoprotein</keyword>
<dbReference type="PRINTS" id="PR00756">
    <property type="entry name" value="ALADIPTASE"/>
</dbReference>
<evidence type="ECO:0000256" key="5">
    <source>
        <dbReference type="ARBA" id="ARBA00010136"/>
    </source>
</evidence>
<evidence type="ECO:0000313" key="23">
    <source>
        <dbReference type="EMBL" id="EFN63978.1"/>
    </source>
</evidence>
<dbReference type="Pfam" id="PF15473">
    <property type="entry name" value="PCNP"/>
    <property type="match status" value="1"/>
</dbReference>
<comment type="cofactor">
    <cofactor evidence="1">
        <name>Zn(2+)</name>
        <dbReference type="ChEBI" id="CHEBI:29105"/>
    </cofactor>
</comment>
<dbReference type="InterPro" id="IPR050344">
    <property type="entry name" value="Peptidase_M1_aminopeptidases"/>
</dbReference>
<evidence type="ECO:0000256" key="17">
    <source>
        <dbReference type="ARBA" id="ARBA00023242"/>
    </source>
</evidence>
<organism evidence="24">
    <name type="scientific">Camponotus floridanus</name>
    <name type="common">Florida carpenter ant</name>
    <dbReference type="NCBI Taxonomy" id="104421"/>
    <lineage>
        <taxon>Eukaryota</taxon>
        <taxon>Metazoa</taxon>
        <taxon>Ecdysozoa</taxon>
        <taxon>Arthropoda</taxon>
        <taxon>Hexapoda</taxon>
        <taxon>Insecta</taxon>
        <taxon>Pterygota</taxon>
        <taxon>Neoptera</taxon>
        <taxon>Endopterygota</taxon>
        <taxon>Hymenoptera</taxon>
        <taxon>Apocrita</taxon>
        <taxon>Aculeata</taxon>
        <taxon>Formicoidea</taxon>
        <taxon>Formicidae</taxon>
        <taxon>Formicinae</taxon>
        <taxon>Camponotus</taxon>
    </lineage>
</organism>
<keyword evidence="13" id="KW-0862">Zinc</keyword>
<keyword evidence="18" id="KW-0449">Lipoprotein</keyword>
<keyword evidence="12" id="KW-0378">Hydrolase</keyword>
<dbReference type="GO" id="GO:0005634">
    <property type="term" value="C:nucleus"/>
    <property type="evidence" value="ECO:0007669"/>
    <property type="project" value="UniProtKB-SubCell"/>
</dbReference>
<keyword evidence="9" id="KW-0325">Glycoprotein</keyword>
<dbReference type="Pfam" id="PF11838">
    <property type="entry name" value="ERAP1_C"/>
    <property type="match status" value="1"/>
</dbReference>
<keyword evidence="17" id="KW-0539">Nucleus</keyword>
<comment type="function">
    <text evidence="2">May be involved in cell cycle regulation.</text>
</comment>
<evidence type="ECO:0000256" key="1">
    <source>
        <dbReference type="ARBA" id="ARBA00001947"/>
    </source>
</evidence>
<keyword evidence="23" id="KW-0031">Aminopeptidase</keyword>
<dbReference type="InterPro" id="IPR042097">
    <property type="entry name" value="Aminopeptidase_N-like_N_sf"/>
</dbReference>
<dbReference type="PANTHER" id="PTHR11533:SF294">
    <property type="entry name" value="THYROTROPIN-RELEASING HORMONE-DEGRADING ECTOENZYME"/>
    <property type="match status" value="1"/>
</dbReference>
<dbReference type="SUPFAM" id="SSF55486">
    <property type="entry name" value="Metalloproteases ('zincins'), catalytic domain"/>
    <property type="match status" value="1"/>
</dbReference>
<evidence type="ECO:0000256" key="9">
    <source>
        <dbReference type="ARBA" id="ARBA00022622"/>
    </source>
</evidence>
<dbReference type="GO" id="GO:0005737">
    <property type="term" value="C:cytoplasm"/>
    <property type="evidence" value="ECO:0007669"/>
    <property type="project" value="TreeGrafter"/>
</dbReference>
<dbReference type="OrthoDB" id="10068198at2759"/>
<evidence type="ECO:0000256" key="10">
    <source>
        <dbReference type="ARBA" id="ARBA00022670"/>
    </source>
</evidence>
<evidence type="ECO:0000256" key="13">
    <source>
        <dbReference type="ARBA" id="ARBA00022833"/>
    </source>
</evidence>
<dbReference type="Gene3D" id="1.10.390.10">
    <property type="entry name" value="Neutral Protease Domain 2"/>
    <property type="match status" value="1"/>
</dbReference>
<keyword evidence="10" id="KW-0645">Protease</keyword>
<dbReference type="GO" id="GO:0008270">
    <property type="term" value="F:zinc ion binding"/>
    <property type="evidence" value="ECO:0007669"/>
    <property type="project" value="InterPro"/>
</dbReference>
<dbReference type="GO" id="GO:0098552">
    <property type="term" value="C:side of membrane"/>
    <property type="evidence" value="ECO:0007669"/>
    <property type="project" value="UniProtKB-KW"/>
</dbReference>
<name>E2ARG9_CAMFO</name>
<dbReference type="Pfam" id="PF17900">
    <property type="entry name" value="Peptidase_M1_N"/>
    <property type="match status" value="1"/>
</dbReference>
<reference evidence="23 24" key="1">
    <citation type="journal article" date="2010" name="Science">
        <title>Genomic comparison of the ants Camponotus floridanus and Harpegnathos saltator.</title>
        <authorList>
            <person name="Bonasio R."/>
            <person name="Zhang G."/>
            <person name="Ye C."/>
            <person name="Mutti N.S."/>
            <person name="Fang X."/>
            <person name="Qin N."/>
            <person name="Donahue G."/>
            <person name="Yang P."/>
            <person name="Li Q."/>
            <person name="Li C."/>
            <person name="Zhang P."/>
            <person name="Huang Z."/>
            <person name="Berger S.L."/>
            <person name="Reinberg D."/>
            <person name="Wang J."/>
            <person name="Liebig J."/>
        </authorList>
    </citation>
    <scope>NUCLEOTIDE SEQUENCE [LARGE SCALE GENOMIC DNA]</scope>
    <source>
        <strain evidence="24">C129</strain>
    </source>
</reference>
<dbReference type="InterPro" id="IPR014782">
    <property type="entry name" value="Peptidase_M1_dom"/>
</dbReference>
<keyword evidence="9" id="KW-0472">Membrane</keyword>
<dbReference type="SUPFAM" id="SSF63737">
    <property type="entry name" value="Leukotriene A4 hydrolase N-terminal domain"/>
    <property type="match status" value="1"/>
</dbReference>
<dbReference type="EMBL" id="GL442063">
    <property type="protein sequence ID" value="EFN63978.1"/>
    <property type="molecule type" value="Genomic_DNA"/>
</dbReference>
<dbReference type="GO" id="GO:0043171">
    <property type="term" value="P:peptide catabolic process"/>
    <property type="evidence" value="ECO:0007669"/>
    <property type="project" value="TreeGrafter"/>
</dbReference>
<keyword evidence="9" id="KW-0336">GPI-anchor</keyword>